<protein>
    <submittedName>
        <fullName evidence="1">Uncharacterized protein</fullName>
    </submittedName>
</protein>
<sequence length="500" mass="52884">NPVIKDFLAAVLNVSHTRLLEVASSILGGSGLKNPCVRWATASTERGIRFLARWPFGVSPVTIKSSTHKVLRTSGGLAAVLNVSHTRLLEVASSILGGSGLKNPCVRWATASTERGIRFLARWPFGFKRTSGGLAAVLNVSHTRLLEVASSILGGSGLKNPCVRWATASTERGIRFLARWPFGVSPVTIKSSTHKRTSGGLAAVLNVSHTRLLEVASSILGGSGLKNPCVRWATASTERGIRFLARWPFGVSPVTIKSSTHKVLRTSGGLAAVLNVSHTRLLEVASSILGGSGLKNPCVRWATASTERGIRFLARWPFGVSPVTIKSSTHKRTSGGLAAVLNVSHTRLLEVASSILGGSGPKNPCVRWATASTERGIRFLARWPFGVSPVTIKSSTHKRTSGGLAAVLNVSHTRLLEVASSILGGSGLKNPCVRWATASTERGIRFLARWPFGVSPVTIKSSTHKVWRTSGGLAAVLNVSHTRLLEVASSILGGSGVELG</sequence>
<accession>A0ABQ8AWB5</accession>
<comment type="caution">
    <text evidence="1">The sequence shown here is derived from an EMBL/GenBank/DDBJ whole genome shotgun (WGS) entry which is preliminary data.</text>
</comment>
<evidence type="ECO:0000313" key="1">
    <source>
        <dbReference type="EMBL" id="KAH0896835.1"/>
    </source>
</evidence>
<dbReference type="EMBL" id="JAGKQM010000012">
    <property type="protein sequence ID" value="KAH0896835.1"/>
    <property type="molecule type" value="Genomic_DNA"/>
</dbReference>
<dbReference type="Proteomes" id="UP000824890">
    <property type="component" value="Unassembled WGS sequence"/>
</dbReference>
<name>A0ABQ8AWB5_BRANA</name>
<feature type="non-terminal residue" evidence="1">
    <location>
        <position position="1"/>
    </location>
</feature>
<reference evidence="1 2" key="1">
    <citation type="submission" date="2021-05" db="EMBL/GenBank/DDBJ databases">
        <title>Genome Assembly of Synthetic Allotetraploid Brassica napus Reveals Homoeologous Exchanges between Subgenomes.</title>
        <authorList>
            <person name="Davis J.T."/>
        </authorList>
    </citation>
    <scope>NUCLEOTIDE SEQUENCE [LARGE SCALE GENOMIC DNA]</scope>
    <source>
        <strain evidence="2">cv. Da-Ae</strain>
        <tissue evidence="1">Seedling</tissue>
    </source>
</reference>
<keyword evidence="2" id="KW-1185">Reference proteome</keyword>
<proteinExistence type="predicted"/>
<evidence type="ECO:0000313" key="2">
    <source>
        <dbReference type="Proteomes" id="UP000824890"/>
    </source>
</evidence>
<organism evidence="1 2">
    <name type="scientific">Brassica napus</name>
    <name type="common">Rape</name>
    <dbReference type="NCBI Taxonomy" id="3708"/>
    <lineage>
        <taxon>Eukaryota</taxon>
        <taxon>Viridiplantae</taxon>
        <taxon>Streptophyta</taxon>
        <taxon>Embryophyta</taxon>
        <taxon>Tracheophyta</taxon>
        <taxon>Spermatophyta</taxon>
        <taxon>Magnoliopsida</taxon>
        <taxon>eudicotyledons</taxon>
        <taxon>Gunneridae</taxon>
        <taxon>Pentapetalae</taxon>
        <taxon>rosids</taxon>
        <taxon>malvids</taxon>
        <taxon>Brassicales</taxon>
        <taxon>Brassicaceae</taxon>
        <taxon>Brassiceae</taxon>
        <taxon>Brassica</taxon>
    </lineage>
</organism>
<gene>
    <name evidence="1" type="ORF">HID58_046403</name>
</gene>